<dbReference type="RefSeq" id="WP_350783944.1">
    <property type="nucleotide sequence ID" value="NZ_JBEPEK010000209.1"/>
</dbReference>
<evidence type="ECO:0000313" key="2">
    <source>
        <dbReference type="EMBL" id="MER7182921.1"/>
    </source>
</evidence>
<comment type="caution">
    <text evidence="2">The sequence shown here is derived from an EMBL/GenBank/DDBJ whole genome shotgun (WGS) entry which is preliminary data.</text>
</comment>
<evidence type="ECO:0000313" key="3">
    <source>
        <dbReference type="Proteomes" id="UP001474181"/>
    </source>
</evidence>
<evidence type="ECO:0000256" key="1">
    <source>
        <dbReference type="SAM" id="Phobius"/>
    </source>
</evidence>
<accession>A0ABV1X1M4</accession>
<keyword evidence="1" id="KW-0472">Membrane</keyword>
<keyword evidence="1" id="KW-1133">Transmembrane helix</keyword>
<organism evidence="2 3">
    <name type="scientific">Streptomyces hyaluromycini</name>
    <dbReference type="NCBI Taxonomy" id="1377993"/>
    <lineage>
        <taxon>Bacteria</taxon>
        <taxon>Bacillati</taxon>
        <taxon>Actinomycetota</taxon>
        <taxon>Actinomycetes</taxon>
        <taxon>Kitasatosporales</taxon>
        <taxon>Streptomycetaceae</taxon>
        <taxon>Streptomyces</taxon>
    </lineage>
</organism>
<sequence length="213" mass="22711">MIHFLSLVGTTILGSLLTWFVATVTRKRAEAKAERATVRAQADALIVAVSEIRARAQTNKALWGSWQEISRSLLLTFLAGAGGFARTAAMASRDDRGQRLAIAAGLGAAADMAGRDRRETKRLASALAPAMTRVITAAAPLLRHPDPRVAAATEKLFAAVSEIEATEALDAALSEFGRAVVPVTTAPPVWWRRLMPGRGRQAIRSTQGGRTDS</sequence>
<dbReference type="Proteomes" id="UP001474181">
    <property type="component" value="Unassembled WGS sequence"/>
</dbReference>
<keyword evidence="3" id="KW-1185">Reference proteome</keyword>
<gene>
    <name evidence="2" type="ORF">ABT404_26205</name>
</gene>
<evidence type="ECO:0008006" key="4">
    <source>
        <dbReference type="Google" id="ProtNLM"/>
    </source>
</evidence>
<proteinExistence type="predicted"/>
<name>A0ABV1X1M4_9ACTN</name>
<reference evidence="2 3" key="1">
    <citation type="submission" date="2024-06" db="EMBL/GenBank/DDBJ databases">
        <title>The Natural Products Discovery Center: Release of the First 8490 Sequenced Strains for Exploring Actinobacteria Biosynthetic Diversity.</title>
        <authorList>
            <person name="Kalkreuter E."/>
            <person name="Kautsar S.A."/>
            <person name="Yang D."/>
            <person name="Bader C.D."/>
            <person name="Teijaro C.N."/>
            <person name="Fluegel L."/>
            <person name="Davis C.M."/>
            <person name="Simpson J.R."/>
            <person name="Lauterbach L."/>
            <person name="Steele A.D."/>
            <person name="Gui C."/>
            <person name="Meng S."/>
            <person name="Li G."/>
            <person name="Viehrig K."/>
            <person name="Ye F."/>
            <person name="Su P."/>
            <person name="Kiefer A.F."/>
            <person name="Nichols A."/>
            <person name="Cepeda A.J."/>
            <person name="Yan W."/>
            <person name="Fan B."/>
            <person name="Jiang Y."/>
            <person name="Adhikari A."/>
            <person name="Zheng C.-J."/>
            <person name="Schuster L."/>
            <person name="Cowan T.M."/>
            <person name="Smanski M.J."/>
            <person name="Chevrette M.G."/>
            <person name="De Carvalho L.P.S."/>
            <person name="Shen B."/>
        </authorList>
    </citation>
    <scope>NUCLEOTIDE SEQUENCE [LARGE SCALE GENOMIC DNA]</scope>
    <source>
        <strain evidence="2 3">NPDC000234</strain>
    </source>
</reference>
<feature type="transmembrane region" description="Helical" evidence="1">
    <location>
        <begin position="6"/>
        <end position="25"/>
    </location>
</feature>
<keyword evidence="1" id="KW-0812">Transmembrane</keyword>
<protein>
    <recommendedName>
        <fullName evidence="4">Secreted protein</fullName>
    </recommendedName>
</protein>
<dbReference type="EMBL" id="JBEPEK010000209">
    <property type="protein sequence ID" value="MER7182921.1"/>
    <property type="molecule type" value="Genomic_DNA"/>
</dbReference>